<name>A0A8C4UIU9_FALTI</name>
<evidence type="ECO:0000313" key="1">
    <source>
        <dbReference type="Ensembl" id="ENSFTIP00000013822.1"/>
    </source>
</evidence>
<accession>A0A8C4UIU9</accession>
<organism evidence="1 2">
    <name type="scientific">Falco tinnunculus</name>
    <name type="common">Common kestrel</name>
    <dbReference type="NCBI Taxonomy" id="100819"/>
    <lineage>
        <taxon>Eukaryota</taxon>
        <taxon>Metazoa</taxon>
        <taxon>Chordata</taxon>
        <taxon>Craniata</taxon>
        <taxon>Vertebrata</taxon>
        <taxon>Euteleostomi</taxon>
        <taxon>Archelosauria</taxon>
        <taxon>Archosauria</taxon>
        <taxon>Dinosauria</taxon>
        <taxon>Saurischia</taxon>
        <taxon>Theropoda</taxon>
        <taxon>Coelurosauria</taxon>
        <taxon>Aves</taxon>
        <taxon>Neognathae</taxon>
        <taxon>Neoaves</taxon>
        <taxon>Telluraves</taxon>
        <taxon>Australaves</taxon>
        <taxon>Falconiformes</taxon>
        <taxon>Falconidae</taxon>
        <taxon>Falco</taxon>
    </lineage>
</organism>
<proteinExistence type="predicted"/>
<dbReference type="GO" id="GO:0050853">
    <property type="term" value="P:B cell receptor signaling pathway"/>
    <property type="evidence" value="ECO:0007669"/>
    <property type="project" value="TreeGrafter"/>
</dbReference>
<dbReference type="GO" id="GO:0042113">
    <property type="term" value="P:B cell activation"/>
    <property type="evidence" value="ECO:0007669"/>
    <property type="project" value="InterPro"/>
</dbReference>
<dbReference type="PANTHER" id="PTHR15646">
    <property type="entry name" value="LINKER FOR ACTIVATION OF T-CELLS FAMILY MEMBER 2"/>
    <property type="match status" value="1"/>
</dbReference>
<dbReference type="AlphaFoldDB" id="A0A8C4UIU9"/>
<dbReference type="Ensembl" id="ENSFTIT00000014416.1">
    <property type="protein sequence ID" value="ENSFTIP00000013822.1"/>
    <property type="gene ID" value="ENSFTIG00000009206.1"/>
</dbReference>
<reference evidence="1" key="1">
    <citation type="submission" date="2025-08" db="UniProtKB">
        <authorList>
            <consortium name="Ensembl"/>
        </authorList>
    </citation>
    <scope>IDENTIFICATION</scope>
</reference>
<dbReference type="InterPro" id="IPR031428">
    <property type="entry name" value="LAT2"/>
</dbReference>
<dbReference type="OrthoDB" id="9447847at2759"/>
<dbReference type="PANTHER" id="PTHR15646:SF5">
    <property type="entry name" value="LINKER FOR ACTIVATION OF T-CELLS FAMILY MEMBER 2"/>
    <property type="match status" value="1"/>
</dbReference>
<protein>
    <submittedName>
        <fullName evidence="1">Uncharacterized protein</fullName>
    </submittedName>
</protein>
<dbReference type="Pfam" id="PF15703">
    <property type="entry name" value="LAT2"/>
    <property type="match status" value="1"/>
</dbReference>
<dbReference type="GO" id="GO:0019722">
    <property type="term" value="P:calcium-mediated signaling"/>
    <property type="evidence" value="ECO:0007669"/>
    <property type="project" value="TreeGrafter"/>
</dbReference>
<dbReference type="Proteomes" id="UP000694562">
    <property type="component" value="Unplaced"/>
</dbReference>
<sequence length="239" mass="26334">MGLCSHFPNWRNIPDLPASWRALSMRGDEPWFSPGLGWIGAACPASSLQALFVDGLRGCAKVFGLLGPSALAVRRGFVQLCSGMAVWVSAVVRHADGKSSVLAEDYLQEDAAYVEPISLDYYNCASFFRPPNEKEEDSHSYQNVVIEVSHSSDSDDAVDYENSTAIHVWELQQVEALQRESPDDEPDYVNTAPVSGSDILSMQRSSFLQERNWQGRGCFYNSSSSLVLNEIPTCSLSVL</sequence>
<dbReference type="GO" id="GO:0005886">
    <property type="term" value="C:plasma membrane"/>
    <property type="evidence" value="ECO:0007669"/>
    <property type="project" value="TreeGrafter"/>
</dbReference>
<reference evidence="1" key="2">
    <citation type="submission" date="2025-09" db="UniProtKB">
        <authorList>
            <consortium name="Ensembl"/>
        </authorList>
    </citation>
    <scope>IDENTIFICATION</scope>
</reference>
<keyword evidence="2" id="KW-1185">Reference proteome</keyword>
<evidence type="ECO:0000313" key="2">
    <source>
        <dbReference type="Proteomes" id="UP000694562"/>
    </source>
</evidence>